<comment type="caution">
    <text evidence="1">The sequence shown here is derived from an EMBL/GenBank/DDBJ whole genome shotgun (WGS) entry which is preliminary data.</text>
</comment>
<proteinExistence type="predicted"/>
<reference evidence="1" key="2">
    <citation type="submission" date="2020-11" db="EMBL/GenBank/DDBJ databases">
        <authorList>
            <person name="McCartney M.A."/>
            <person name="Auch B."/>
            <person name="Kono T."/>
            <person name="Mallez S."/>
            <person name="Becker A."/>
            <person name="Gohl D.M."/>
            <person name="Silverstein K.A.T."/>
            <person name="Koren S."/>
            <person name="Bechman K.B."/>
            <person name="Herman A."/>
            <person name="Abrahante J.E."/>
            <person name="Garbe J."/>
        </authorList>
    </citation>
    <scope>NUCLEOTIDE SEQUENCE</scope>
    <source>
        <strain evidence="1">Duluth1</strain>
        <tissue evidence="1">Whole animal</tissue>
    </source>
</reference>
<gene>
    <name evidence="1" type="ORF">DPMN_068090</name>
</gene>
<name>A0A9D4BTY3_DREPO</name>
<dbReference type="Proteomes" id="UP000828390">
    <property type="component" value="Unassembled WGS sequence"/>
</dbReference>
<accession>A0A9D4BTY3</accession>
<protein>
    <submittedName>
        <fullName evidence="1">Uncharacterized protein</fullName>
    </submittedName>
</protein>
<organism evidence="1 2">
    <name type="scientific">Dreissena polymorpha</name>
    <name type="common">Zebra mussel</name>
    <name type="synonym">Mytilus polymorpha</name>
    <dbReference type="NCBI Taxonomy" id="45954"/>
    <lineage>
        <taxon>Eukaryota</taxon>
        <taxon>Metazoa</taxon>
        <taxon>Spiralia</taxon>
        <taxon>Lophotrochozoa</taxon>
        <taxon>Mollusca</taxon>
        <taxon>Bivalvia</taxon>
        <taxon>Autobranchia</taxon>
        <taxon>Heteroconchia</taxon>
        <taxon>Euheterodonta</taxon>
        <taxon>Imparidentia</taxon>
        <taxon>Neoheterodontei</taxon>
        <taxon>Myida</taxon>
        <taxon>Dreissenoidea</taxon>
        <taxon>Dreissenidae</taxon>
        <taxon>Dreissena</taxon>
    </lineage>
</organism>
<keyword evidence="2" id="KW-1185">Reference proteome</keyword>
<dbReference type="AlphaFoldDB" id="A0A9D4BTY3"/>
<evidence type="ECO:0000313" key="2">
    <source>
        <dbReference type="Proteomes" id="UP000828390"/>
    </source>
</evidence>
<evidence type="ECO:0000313" key="1">
    <source>
        <dbReference type="EMBL" id="KAH3708634.1"/>
    </source>
</evidence>
<sequence length="125" mass="13545">MGTPKEAIPPKNVHQCSKLDVPNPCTHYIHPIKKNETSFQNSGGLFFLHTQKMLSLSVSLSRVDSCPESSGSNGAGTEQARFLKAYDMFSVQNASVKGLAVNLAISLVEMDTPGLECIKARHSLL</sequence>
<dbReference type="EMBL" id="JAIWYP010000014">
    <property type="protein sequence ID" value="KAH3708634.1"/>
    <property type="molecule type" value="Genomic_DNA"/>
</dbReference>
<reference evidence="1" key="1">
    <citation type="journal article" date="2019" name="bioRxiv">
        <title>The Genome of the Zebra Mussel, Dreissena polymorpha: A Resource for Invasive Species Research.</title>
        <authorList>
            <person name="McCartney M.A."/>
            <person name="Auch B."/>
            <person name="Kono T."/>
            <person name="Mallez S."/>
            <person name="Zhang Y."/>
            <person name="Obille A."/>
            <person name="Becker A."/>
            <person name="Abrahante J.E."/>
            <person name="Garbe J."/>
            <person name="Badalamenti J.P."/>
            <person name="Herman A."/>
            <person name="Mangelson H."/>
            <person name="Liachko I."/>
            <person name="Sullivan S."/>
            <person name="Sone E.D."/>
            <person name="Koren S."/>
            <person name="Silverstein K.A.T."/>
            <person name="Beckman K.B."/>
            <person name="Gohl D.M."/>
        </authorList>
    </citation>
    <scope>NUCLEOTIDE SEQUENCE</scope>
    <source>
        <strain evidence="1">Duluth1</strain>
        <tissue evidence="1">Whole animal</tissue>
    </source>
</reference>